<dbReference type="Proteomes" id="UP000266177">
    <property type="component" value="Unassembled WGS sequence"/>
</dbReference>
<sequence length="338" mass="36739">MRKHVLKHGLVIGLSALMLGSASAPPPAYAQASITQAKSIGIVDVNEVLNKVGTYYYKNHLANTIANPESNGFRYRLKANPDSVTPVIDLSIEARTENIHYDSTMPVFIGENTFPNNLDEEQSYNTLKYSKTYTESTSTSISNGFKVGGAGDLGNKFILPLILEGAGKINLEYNTGSTETKTSSESYTLEVPPQPVKVPPHKTYKTVVEFSQRTYRGDVVFTGRTESTLANRSIIKATGIYTGWMGMQTSKQFTYDNFLGVHYAGLTASQQQEIKNAGVQITTSGYGAAANRFSSIEVTGKGSFSGVIGAELIVTTYDVTDAKNARLVNQRTVPIELD</sequence>
<protein>
    <submittedName>
        <fullName evidence="2">Mtx2/3 toxin-like protein</fullName>
    </submittedName>
</protein>
<dbReference type="Pfam" id="PF03318">
    <property type="entry name" value="ETX_MTX2"/>
    <property type="match status" value="1"/>
</dbReference>
<dbReference type="InterPro" id="IPR004991">
    <property type="entry name" value="Aerolysin-like"/>
</dbReference>
<evidence type="ECO:0000313" key="3">
    <source>
        <dbReference type="Proteomes" id="UP000266177"/>
    </source>
</evidence>
<evidence type="ECO:0000313" key="2">
    <source>
        <dbReference type="EMBL" id="RJG27031.1"/>
    </source>
</evidence>
<dbReference type="AlphaFoldDB" id="A0A3A3GR34"/>
<dbReference type="CDD" id="cd20223">
    <property type="entry name" value="PFM_epsilon-toxin-like"/>
    <property type="match status" value="1"/>
</dbReference>
<dbReference type="EMBL" id="QYZD01000001">
    <property type="protein sequence ID" value="RJG27031.1"/>
    <property type="molecule type" value="Genomic_DNA"/>
</dbReference>
<comment type="caution">
    <text evidence="2">The sequence shown here is derived from an EMBL/GenBank/DDBJ whole genome shotgun (WGS) entry which is preliminary data.</text>
</comment>
<dbReference type="RefSeq" id="WP_119790708.1">
    <property type="nucleotide sequence ID" value="NZ_QYZD01000001.1"/>
</dbReference>
<accession>A0A3A3GR34</accession>
<dbReference type="SUPFAM" id="SSF56973">
    <property type="entry name" value="Aerolisin/ETX pore-forming domain"/>
    <property type="match status" value="1"/>
</dbReference>
<gene>
    <name evidence="2" type="ORF">DQX05_03015</name>
</gene>
<organism evidence="2 3">
    <name type="scientific">Paenibacillus thiaminolyticus</name>
    <name type="common">Bacillus thiaminolyticus</name>
    <dbReference type="NCBI Taxonomy" id="49283"/>
    <lineage>
        <taxon>Bacteria</taxon>
        <taxon>Bacillati</taxon>
        <taxon>Bacillota</taxon>
        <taxon>Bacilli</taxon>
        <taxon>Bacillales</taxon>
        <taxon>Paenibacillaceae</taxon>
        <taxon>Paenibacillus</taxon>
    </lineage>
</organism>
<feature type="chain" id="PRO_5039160004" evidence="1">
    <location>
        <begin position="25"/>
        <end position="338"/>
    </location>
</feature>
<dbReference type="OrthoDB" id="2576152at2"/>
<dbReference type="Gene3D" id="2.170.15.10">
    <property type="entry name" value="Proaerolysin, chain A, domain 3"/>
    <property type="match status" value="1"/>
</dbReference>
<evidence type="ECO:0000256" key="1">
    <source>
        <dbReference type="SAM" id="SignalP"/>
    </source>
</evidence>
<name>A0A3A3GR34_PANTH</name>
<proteinExistence type="predicted"/>
<keyword evidence="1" id="KW-0732">Signal</keyword>
<reference evidence="2 3" key="1">
    <citation type="submission" date="2018-09" db="EMBL/GenBank/DDBJ databases">
        <title>Paenibacillus SK2017-BO5.</title>
        <authorList>
            <person name="Piskunova J.V."/>
            <person name="Dubiley S.A."/>
            <person name="Severinov K.V."/>
        </authorList>
    </citation>
    <scope>NUCLEOTIDE SEQUENCE [LARGE SCALE GENOMIC DNA]</scope>
    <source>
        <strain evidence="2 3">BO5</strain>
    </source>
</reference>
<feature type="signal peptide" evidence="1">
    <location>
        <begin position="1"/>
        <end position="24"/>
    </location>
</feature>